<dbReference type="AlphaFoldDB" id="A0AAN9PX76"/>
<comment type="caution">
    <text evidence="1">The sequence shown here is derived from an EMBL/GenBank/DDBJ whole genome shotgun (WGS) entry which is preliminary data.</text>
</comment>
<gene>
    <name evidence="1" type="ORF">VNO77_37598</name>
</gene>
<evidence type="ECO:0000313" key="2">
    <source>
        <dbReference type="Proteomes" id="UP001367508"/>
    </source>
</evidence>
<proteinExistence type="predicted"/>
<evidence type="ECO:0000313" key="1">
    <source>
        <dbReference type="EMBL" id="KAK7313144.1"/>
    </source>
</evidence>
<protein>
    <submittedName>
        <fullName evidence="1">Uncharacterized protein</fullName>
    </submittedName>
</protein>
<reference evidence="1 2" key="1">
    <citation type="submission" date="2024-01" db="EMBL/GenBank/DDBJ databases">
        <title>The genomes of 5 underutilized Papilionoideae crops provide insights into root nodulation and disease resistanc.</title>
        <authorList>
            <person name="Jiang F."/>
        </authorList>
    </citation>
    <scope>NUCLEOTIDE SEQUENCE [LARGE SCALE GENOMIC DNA]</scope>
    <source>
        <strain evidence="1">LVBAO_FW01</strain>
        <tissue evidence="1">Leaves</tissue>
    </source>
</reference>
<sequence>MQNRGGSFSDFWGEFSGKLESSLSFSCLFSTARGSLQFHLLFTAAGSFGDLHLDLFASLSVLAKKRTFKCLLHGGWFLCNDWKLFLSFSHYLPADSGRRHFFLVQALSLSEETSRHYTEDAIQESSLRSIRERDYMSLHFYWSFSDDKIVVVFTMLTIRLYGARQNIY</sequence>
<name>A0AAN9PX76_CANGL</name>
<organism evidence="1 2">
    <name type="scientific">Canavalia gladiata</name>
    <name type="common">Sword bean</name>
    <name type="synonym">Dolichos gladiatus</name>
    <dbReference type="NCBI Taxonomy" id="3824"/>
    <lineage>
        <taxon>Eukaryota</taxon>
        <taxon>Viridiplantae</taxon>
        <taxon>Streptophyta</taxon>
        <taxon>Embryophyta</taxon>
        <taxon>Tracheophyta</taxon>
        <taxon>Spermatophyta</taxon>
        <taxon>Magnoliopsida</taxon>
        <taxon>eudicotyledons</taxon>
        <taxon>Gunneridae</taxon>
        <taxon>Pentapetalae</taxon>
        <taxon>rosids</taxon>
        <taxon>fabids</taxon>
        <taxon>Fabales</taxon>
        <taxon>Fabaceae</taxon>
        <taxon>Papilionoideae</taxon>
        <taxon>50 kb inversion clade</taxon>
        <taxon>NPAAA clade</taxon>
        <taxon>indigoferoid/millettioid clade</taxon>
        <taxon>Phaseoleae</taxon>
        <taxon>Canavalia</taxon>
    </lineage>
</organism>
<accession>A0AAN9PX76</accession>
<keyword evidence="2" id="KW-1185">Reference proteome</keyword>
<dbReference type="EMBL" id="JAYMYQ010000009">
    <property type="protein sequence ID" value="KAK7313144.1"/>
    <property type="molecule type" value="Genomic_DNA"/>
</dbReference>
<dbReference type="Proteomes" id="UP001367508">
    <property type="component" value="Unassembled WGS sequence"/>
</dbReference>